<reference evidence="1" key="1">
    <citation type="journal article" date="2019" name="Environ. Microbiol.">
        <title>Fungal ecological strategies reflected in gene transcription - a case study of two litter decomposers.</title>
        <authorList>
            <person name="Barbi F."/>
            <person name="Kohler A."/>
            <person name="Barry K."/>
            <person name="Baskaran P."/>
            <person name="Daum C."/>
            <person name="Fauchery L."/>
            <person name="Ihrmark K."/>
            <person name="Kuo A."/>
            <person name="LaButti K."/>
            <person name="Lipzen A."/>
            <person name="Morin E."/>
            <person name="Grigoriev I.V."/>
            <person name="Henrissat B."/>
            <person name="Lindahl B."/>
            <person name="Martin F."/>
        </authorList>
    </citation>
    <scope>NUCLEOTIDE SEQUENCE</scope>
    <source>
        <strain evidence="1">JB14</strain>
    </source>
</reference>
<keyword evidence="2" id="KW-1185">Reference proteome</keyword>
<proteinExistence type="predicted"/>
<evidence type="ECO:0000313" key="1">
    <source>
        <dbReference type="EMBL" id="KAE9403070.1"/>
    </source>
</evidence>
<name>A0A6A4HZB5_9AGAR</name>
<evidence type="ECO:0000313" key="2">
    <source>
        <dbReference type="Proteomes" id="UP000799118"/>
    </source>
</evidence>
<organism evidence="1 2">
    <name type="scientific">Gymnopus androsaceus JB14</name>
    <dbReference type="NCBI Taxonomy" id="1447944"/>
    <lineage>
        <taxon>Eukaryota</taxon>
        <taxon>Fungi</taxon>
        <taxon>Dikarya</taxon>
        <taxon>Basidiomycota</taxon>
        <taxon>Agaricomycotina</taxon>
        <taxon>Agaricomycetes</taxon>
        <taxon>Agaricomycetidae</taxon>
        <taxon>Agaricales</taxon>
        <taxon>Marasmiineae</taxon>
        <taxon>Omphalotaceae</taxon>
        <taxon>Gymnopus</taxon>
    </lineage>
</organism>
<protein>
    <submittedName>
        <fullName evidence="1">Uncharacterized protein</fullName>
    </submittedName>
</protein>
<dbReference type="EMBL" id="ML769428">
    <property type="protein sequence ID" value="KAE9403070.1"/>
    <property type="molecule type" value="Genomic_DNA"/>
</dbReference>
<gene>
    <name evidence="1" type="ORF">BT96DRAFT_990527</name>
</gene>
<sequence>MFTAVLPEELLQAALENLAYNPEFIERETRDFDGNMRAVNCSHCLWSVANFDDYVCHYYLHMSRYKAKICAISRKNTLIDKIGNTAGLSLSMNLTHPVEITTNEPA</sequence>
<dbReference type="AlphaFoldDB" id="A0A6A4HZB5"/>
<accession>A0A6A4HZB5</accession>
<dbReference type="Proteomes" id="UP000799118">
    <property type="component" value="Unassembled WGS sequence"/>
</dbReference>